<reference evidence="4 5" key="1">
    <citation type="submission" date="2017-11" db="EMBL/GenBank/DDBJ databases">
        <title>Plasmodium falciparum NF54 genome assembly.</title>
        <authorList>
            <person name="Bryant J.M."/>
            <person name="Baumgarten S."/>
            <person name="Scheidig-Benatar C."/>
            <person name="Scherf A."/>
        </authorList>
    </citation>
    <scope>NUCLEOTIDE SEQUENCE [LARGE SCALE GENOMIC DNA]</scope>
    <source>
        <strain evidence="4">NF54</strain>
    </source>
</reference>
<accession>A0A2I0BQX7</accession>
<feature type="signal peptide" evidence="2">
    <location>
        <begin position="1"/>
        <end position="20"/>
    </location>
</feature>
<dbReference type="EMBL" id="NYMT01000016">
    <property type="protein sequence ID" value="PKC43498.1"/>
    <property type="molecule type" value="Genomic_DNA"/>
</dbReference>
<comment type="caution">
    <text evidence="4">The sequence shown here is derived from an EMBL/GenBank/DDBJ whole genome shotgun (WGS) entry which is preliminary data.</text>
</comment>
<protein>
    <submittedName>
        <fullName evidence="4">Rifin</fullName>
    </submittedName>
</protein>
<evidence type="ECO:0000256" key="2">
    <source>
        <dbReference type="SAM" id="SignalP"/>
    </source>
</evidence>
<dbReference type="VEuPathDB" id="PlasmoDB:PfNF54_100045000"/>
<dbReference type="InterPro" id="IPR006373">
    <property type="entry name" value="VSA_Rifin"/>
</dbReference>
<feature type="transmembrane region" description="Helical" evidence="1">
    <location>
        <begin position="266"/>
        <end position="291"/>
    </location>
</feature>
<feature type="chain" id="PRO_5036317631" evidence="2">
    <location>
        <begin position="21"/>
        <end position="311"/>
    </location>
</feature>
<evidence type="ECO:0000313" key="4">
    <source>
        <dbReference type="EMBL" id="PKC43498.1"/>
    </source>
</evidence>
<dbReference type="SMR" id="A0A2I0BQX7"/>
<reference evidence="3 6" key="2">
    <citation type="submission" date="2018-05" db="EMBL/GenBank/DDBJ databases">
        <title>Genome assembly of Plasmodium falciparum NF54 DiCre.</title>
        <authorList>
            <person name="Baumgarten S."/>
            <person name="Treeck M."/>
            <person name="Scherf A."/>
        </authorList>
    </citation>
    <scope>NUCLEOTIDE SEQUENCE [LARGE SCALE GENOMIC DNA]</scope>
    <source>
        <strain evidence="3">NF54</strain>
    </source>
</reference>
<dbReference type="Proteomes" id="UP000754359">
    <property type="component" value="Unassembled WGS sequence"/>
</dbReference>
<proteinExistence type="predicted"/>
<name>A0A2I0BQX7_PLAFO</name>
<organism evidence="4 5">
    <name type="scientific">Plasmodium falciparum (isolate NF54)</name>
    <dbReference type="NCBI Taxonomy" id="5843"/>
    <lineage>
        <taxon>Eukaryota</taxon>
        <taxon>Sar</taxon>
        <taxon>Alveolata</taxon>
        <taxon>Apicomplexa</taxon>
        <taxon>Aconoidasida</taxon>
        <taxon>Haemosporida</taxon>
        <taxon>Plasmodiidae</taxon>
        <taxon>Plasmodium</taxon>
        <taxon>Plasmodium (Laverania)</taxon>
    </lineage>
</organism>
<keyword evidence="1" id="KW-0472">Membrane</keyword>
<dbReference type="AlphaFoldDB" id="A0A2I0BQX7"/>
<dbReference type="NCBIfam" id="TIGR01477">
    <property type="entry name" value="RIFIN"/>
    <property type="match status" value="1"/>
</dbReference>
<gene>
    <name evidence="4" type="ORF">CK202_4717</name>
    <name evidence="3" type="ORF">CYL21_0797</name>
</gene>
<keyword evidence="2" id="KW-0732">Signal</keyword>
<keyword evidence="1" id="KW-1133">Transmembrane helix</keyword>
<evidence type="ECO:0000313" key="6">
    <source>
        <dbReference type="Proteomes" id="UP000754359"/>
    </source>
</evidence>
<dbReference type="Pfam" id="PF02009">
    <property type="entry name" value="RIFIN"/>
    <property type="match status" value="1"/>
</dbReference>
<sequence>MKLHFPKILLFFFPSNILLTSYHVHSKNKPHTTPHHTPTTTTRVLSECDIRSSIYDNDAEMKSVKETFDRQTSQRFEEYEERMKGKRQKRKEERDKNIQEIIEKDRMDKSLAEKVEKGCLKCGCGLGGVAASIGIFGTIAVNEWTKAATATATQKGIEAGINVVIDTLKNLFHIDGVTDLKWKTLITAQNYTDKSLVDGVIRELARTLCRGSEDTAGGFCLFTDKANTLTQAINGHVPKAISKGTAEFVTVTEAEIGNVTTTGGAYFTGIIVSVVVIVVIVLVMIIIYLVLRNRRKTKMTKKLQYMKLLKE</sequence>
<evidence type="ECO:0000256" key="1">
    <source>
        <dbReference type="SAM" id="Phobius"/>
    </source>
</evidence>
<dbReference type="Proteomes" id="UP000232684">
    <property type="component" value="Unassembled WGS sequence"/>
</dbReference>
<keyword evidence="1" id="KW-0812">Transmembrane</keyword>
<evidence type="ECO:0000313" key="3">
    <source>
        <dbReference type="EMBL" id="KAF4330838.1"/>
    </source>
</evidence>
<dbReference type="EMBL" id="QFXU01000006">
    <property type="protein sequence ID" value="KAF4330838.1"/>
    <property type="molecule type" value="Genomic_DNA"/>
</dbReference>
<evidence type="ECO:0000313" key="5">
    <source>
        <dbReference type="Proteomes" id="UP000232684"/>
    </source>
</evidence>